<dbReference type="InterPro" id="IPR000923">
    <property type="entry name" value="BlueCu_1"/>
</dbReference>
<gene>
    <name evidence="6" type="ORF">GIW81_08315</name>
</gene>
<keyword evidence="2" id="KW-0186">Copper</keyword>
<evidence type="ECO:0000256" key="2">
    <source>
        <dbReference type="ARBA" id="ARBA00023008"/>
    </source>
</evidence>
<dbReference type="RefSeq" id="WP_154738774.1">
    <property type="nucleotide sequence ID" value="NZ_WMBQ01000001.1"/>
</dbReference>
<feature type="chain" id="PRO_5026212687" description="Blue (type 1) copper domain-containing protein" evidence="4">
    <location>
        <begin position="22"/>
        <end position="167"/>
    </location>
</feature>
<dbReference type="Gene3D" id="2.60.40.420">
    <property type="entry name" value="Cupredoxins - blue copper proteins"/>
    <property type="match status" value="1"/>
</dbReference>
<feature type="compositionally biased region" description="Low complexity" evidence="3">
    <location>
        <begin position="126"/>
        <end position="135"/>
    </location>
</feature>
<name>A0A6I3KIV5_9HYPH</name>
<accession>A0A6I3KIV5</accession>
<keyword evidence="4" id="KW-0732">Signal</keyword>
<evidence type="ECO:0000259" key="5">
    <source>
        <dbReference type="Pfam" id="PF00127"/>
    </source>
</evidence>
<dbReference type="GO" id="GO:0005507">
    <property type="term" value="F:copper ion binding"/>
    <property type="evidence" value="ECO:0007669"/>
    <property type="project" value="InterPro"/>
</dbReference>
<dbReference type="Proteomes" id="UP000440694">
    <property type="component" value="Unassembled WGS sequence"/>
</dbReference>
<sequence length="167" mass="17509">MRKLMLVAGLSALSAFGFVYSYLSVAAADDVKAIAIVKNDDGKFVFSDTNAKIKEGQAIKWVAVDSDVPHQLVPDSEGDVLTDTGAFDSTNPPSQKFGAAGTIHYHCAVHPKSMRGTITVAAAEAPAGEAAGAAEPKTEPKVQAEEPAEEAPAPKKRKAKPSYGYGY</sequence>
<evidence type="ECO:0000313" key="7">
    <source>
        <dbReference type="Proteomes" id="UP000440694"/>
    </source>
</evidence>
<feature type="domain" description="Blue (type 1) copper" evidence="5">
    <location>
        <begin position="37"/>
        <end position="120"/>
    </location>
</feature>
<keyword evidence="7" id="KW-1185">Reference proteome</keyword>
<protein>
    <recommendedName>
        <fullName evidence="5">Blue (type 1) copper domain-containing protein</fullName>
    </recommendedName>
</protein>
<proteinExistence type="predicted"/>
<feature type="region of interest" description="Disordered" evidence="3">
    <location>
        <begin position="126"/>
        <end position="167"/>
    </location>
</feature>
<dbReference type="GO" id="GO:0009055">
    <property type="term" value="F:electron transfer activity"/>
    <property type="evidence" value="ECO:0007669"/>
    <property type="project" value="InterPro"/>
</dbReference>
<organism evidence="6 7">
    <name type="scientific">Hyphomicrobium album</name>
    <dbReference type="NCBI Taxonomy" id="2665159"/>
    <lineage>
        <taxon>Bacteria</taxon>
        <taxon>Pseudomonadati</taxon>
        <taxon>Pseudomonadota</taxon>
        <taxon>Alphaproteobacteria</taxon>
        <taxon>Hyphomicrobiales</taxon>
        <taxon>Hyphomicrobiaceae</taxon>
        <taxon>Hyphomicrobium</taxon>
    </lineage>
</organism>
<evidence type="ECO:0000256" key="1">
    <source>
        <dbReference type="ARBA" id="ARBA00022723"/>
    </source>
</evidence>
<dbReference type="EMBL" id="WMBQ01000001">
    <property type="protein sequence ID" value="MTD94338.1"/>
    <property type="molecule type" value="Genomic_DNA"/>
</dbReference>
<dbReference type="AlphaFoldDB" id="A0A6I3KIV5"/>
<comment type="caution">
    <text evidence="6">The sequence shown here is derived from an EMBL/GenBank/DDBJ whole genome shotgun (WGS) entry which is preliminary data.</text>
</comment>
<reference evidence="6 7" key="1">
    <citation type="submission" date="2019-11" db="EMBL/GenBank/DDBJ databases">
        <title>Identification of a novel strain.</title>
        <authorList>
            <person name="Xu Q."/>
            <person name="Wang G."/>
        </authorList>
    </citation>
    <scope>NUCLEOTIDE SEQUENCE [LARGE SCALE GENOMIC DNA]</scope>
    <source>
        <strain evidence="7">xq</strain>
    </source>
</reference>
<dbReference type="Pfam" id="PF00127">
    <property type="entry name" value="Copper-bind"/>
    <property type="match status" value="1"/>
</dbReference>
<evidence type="ECO:0000256" key="3">
    <source>
        <dbReference type="SAM" id="MobiDB-lite"/>
    </source>
</evidence>
<feature type="signal peptide" evidence="4">
    <location>
        <begin position="1"/>
        <end position="21"/>
    </location>
</feature>
<evidence type="ECO:0000256" key="4">
    <source>
        <dbReference type="SAM" id="SignalP"/>
    </source>
</evidence>
<dbReference type="InterPro" id="IPR008972">
    <property type="entry name" value="Cupredoxin"/>
</dbReference>
<evidence type="ECO:0000313" key="6">
    <source>
        <dbReference type="EMBL" id="MTD94338.1"/>
    </source>
</evidence>
<dbReference type="SUPFAM" id="SSF49503">
    <property type="entry name" value="Cupredoxins"/>
    <property type="match status" value="1"/>
</dbReference>
<keyword evidence="1" id="KW-0479">Metal-binding</keyword>